<organism evidence="1 2">
    <name type="scientific">Mycena maculata</name>
    <dbReference type="NCBI Taxonomy" id="230809"/>
    <lineage>
        <taxon>Eukaryota</taxon>
        <taxon>Fungi</taxon>
        <taxon>Dikarya</taxon>
        <taxon>Basidiomycota</taxon>
        <taxon>Agaricomycotina</taxon>
        <taxon>Agaricomycetes</taxon>
        <taxon>Agaricomycetidae</taxon>
        <taxon>Agaricales</taxon>
        <taxon>Marasmiineae</taxon>
        <taxon>Mycenaceae</taxon>
        <taxon>Mycena</taxon>
    </lineage>
</organism>
<dbReference type="EMBL" id="JARJLG010000099">
    <property type="protein sequence ID" value="KAJ7746124.1"/>
    <property type="molecule type" value="Genomic_DNA"/>
</dbReference>
<gene>
    <name evidence="1" type="ORF">DFH07DRAFT_591957</name>
</gene>
<evidence type="ECO:0000313" key="1">
    <source>
        <dbReference type="EMBL" id="KAJ7746124.1"/>
    </source>
</evidence>
<proteinExistence type="predicted"/>
<sequence>MFLLFHSFVYYIRCIRLHAFIPTIIADIKWGRYKTIYVFTGVILRVPWAYHFVLIEQSFSVGHVILVASSASAVLQKPDTSFALSVRAIFVMALGAGSI</sequence>
<dbReference type="Gene3D" id="1.20.1250.20">
    <property type="entry name" value="MFS general substrate transporter like domains"/>
    <property type="match status" value="1"/>
</dbReference>
<accession>A0AAD7N4Y7</accession>
<keyword evidence="2" id="KW-1185">Reference proteome</keyword>
<comment type="caution">
    <text evidence="1">The sequence shown here is derived from an EMBL/GenBank/DDBJ whole genome shotgun (WGS) entry which is preliminary data.</text>
</comment>
<dbReference type="InterPro" id="IPR036259">
    <property type="entry name" value="MFS_trans_sf"/>
</dbReference>
<protein>
    <submittedName>
        <fullName evidence="1">Uncharacterized protein</fullName>
    </submittedName>
</protein>
<name>A0AAD7N4Y7_9AGAR</name>
<evidence type="ECO:0000313" key="2">
    <source>
        <dbReference type="Proteomes" id="UP001215280"/>
    </source>
</evidence>
<dbReference type="AlphaFoldDB" id="A0AAD7N4Y7"/>
<dbReference type="Proteomes" id="UP001215280">
    <property type="component" value="Unassembled WGS sequence"/>
</dbReference>
<reference evidence="1" key="1">
    <citation type="submission" date="2023-03" db="EMBL/GenBank/DDBJ databases">
        <title>Massive genome expansion in bonnet fungi (Mycena s.s.) driven by repeated elements and novel gene families across ecological guilds.</title>
        <authorList>
            <consortium name="Lawrence Berkeley National Laboratory"/>
            <person name="Harder C.B."/>
            <person name="Miyauchi S."/>
            <person name="Viragh M."/>
            <person name="Kuo A."/>
            <person name="Thoen E."/>
            <person name="Andreopoulos B."/>
            <person name="Lu D."/>
            <person name="Skrede I."/>
            <person name="Drula E."/>
            <person name="Henrissat B."/>
            <person name="Morin E."/>
            <person name="Kohler A."/>
            <person name="Barry K."/>
            <person name="LaButti K."/>
            <person name="Morin E."/>
            <person name="Salamov A."/>
            <person name="Lipzen A."/>
            <person name="Mereny Z."/>
            <person name="Hegedus B."/>
            <person name="Baldrian P."/>
            <person name="Stursova M."/>
            <person name="Weitz H."/>
            <person name="Taylor A."/>
            <person name="Grigoriev I.V."/>
            <person name="Nagy L.G."/>
            <person name="Martin F."/>
            <person name="Kauserud H."/>
        </authorList>
    </citation>
    <scope>NUCLEOTIDE SEQUENCE</scope>
    <source>
        <strain evidence="1">CBHHK188m</strain>
    </source>
</reference>